<gene>
    <name evidence="1" type="ORF">BJ212DRAFT_1484300</name>
</gene>
<accession>A0A9P7J8Y7</accession>
<name>A0A9P7J8Y7_9AGAM</name>
<protein>
    <submittedName>
        <fullName evidence="1">Uncharacterized protein</fullName>
    </submittedName>
</protein>
<proteinExistence type="predicted"/>
<evidence type="ECO:0000313" key="2">
    <source>
        <dbReference type="Proteomes" id="UP000807769"/>
    </source>
</evidence>
<dbReference type="RefSeq" id="XP_041189309.1">
    <property type="nucleotide sequence ID" value="XM_041340773.1"/>
</dbReference>
<sequence length="114" mass="12910">MPLPPQLHALHQDMMMQLYFVLTYSILFWSWDLSECSAIDLYIQSLYVGHFNATYSIITFITCDAKVMVPNLNLCTVLNQCNALNSHNMLPTPEPSLTPVTVHSQSITSDMQCP</sequence>
<evidence type="ECO:0000313" key="1">
    <source>
        <dbReference type="EMBL" id="KAG1809595.1"/>
    </source>
</evidence>
<keyword evidence="2" id="KW-1185">Reference proteome</keyword>
<dbReference type="AlphaFoldDB" id="A0A9P7J8Y7"/>
<dbReference type="GeneID" id="64634789"/>
<dbReference type="Proteomes" id="UP000807769">
    <property type="component" value="Unassembled WGS sequence"/>
</dbReference>
<comment type="caution">
    <text evidence="1">The sequence shown here is derived from an EMBL/GenBank/DDBJ whole genome shotgun (WGS) entry which is preliminary data.</text>
</comment>
<dbReference type="EMBL" id="JABBWG010000033">
    <property type="protein sequence ID" value="KAG1809595.1"/>
    <property type="molecule type" value="Genomic_DNA"/>
</dbReference>
<organism evidence="1 2">
    <name type="scientific">Suillus subaureus</name>
    <dbReference type="NCBI Taxonomy" id="48587"/>
    <lineage>
        <taxon>Eukaryota</taxon>
        <taxon>Fungi</taxon>
        <taxon>Dikarya</taxon>
        <taxon>Basidiomycota</taxon>
        <taxon>Agaricomycotina</taxon>
        <taxon>Agaricomycetes</taxon>
        <taxon>Agaricomycetidae</taxon>
        <taxon>Boletales</taxon>
        <taxon>Suillineae</taxon>
        <taxon>Suillaceae</taxon>
        <taxon>Suillus</taxon>
    </lineage>
</organism>
<reference evidence="1" key="1">
    <citation type="journal article" date="2020" name="New Phytol.">
        <title>Comparative genomics reveals dynamic genome evolution in host specialist ectomycorrhizal fungi.</title>
        <authorList>
            <person name="Lofgren L.A."/>
            <person name="Nguyen N.H."/>
            <person name="Vilgalys R."/>
            <person name="Ruytinx J."/>
            <person name="Liao H.L."/>
            <person name="Branco S."/>
            <person name="Kuo A."/>
            <person name="LaButti K."/>
            <person name="Lipzen A."/>
            <person name="Andreopoulos W."/>
            <person name="Pangilinan J."/>
            <person name="Riley R."/>
            <person name="Hundley H."/>
            <person name="Na H."/>
            <person name="Barry K."/>
            <person name="Grigoriev I.V."/>
            <person name="Stajich J.E."/>
            <person name="Kennedy P.G."/>
        </authorList>
    </citation>
    <scope>NUCLEOTIDE SEQUENCE</scope>
    <source>
        <strain evidence="1">MN1</strain>
    </source>
</reference>